<evidence type="ECO:0000259" key="2">
    <source>
        <dbReference type="Pfam" id="PF20803"/>
    </source>
</evidence>
<evidence type="ECO:0000313" key="4">
    <source>
        <dbReference type="Proteomes" id="UP000178935"/>
    </source>
</evidence>
<reference evidence="3 4" key="1">
    <citation type="journal article" date="2016" name="Nat. Commun.">
        <title>Thousands of microbial genomes shed light on interconnected biogeochemical processes in an aquifer system.</title>
        <authorList>
            <person name="Anantharaman K."/>
            <person name="Brown C.T."/>
            <person name="Hug L.A."/>
            <person name="Sharon I."/>
            <person name="Castelle C.J."/>
            <person name="Probst A.J."/>
            <person name="Thomas B.C."/>
            <person name="Singh A."/>
            <person name="Wilkins M.J."/>
            <person name="Karaoz U."/>
            <person name="Brodie E.L."/>
            <person name="Williams K.H."/>
            <person name="Hubbard S.S."/>
            <person name="Banfield J.F."/>
        </authorList>
    </citation>
    <scope>NUCLEOTIDE SEQUENCE [LARGE SCALE GENOMIC DNA]</scope>
</reference>
<gene>
    <name evidence="3" type="ORF">A2561_02775</name>
</gene>
<feature type="domain" description="Transcriptional repressor PaaX-like central Cas2-like" evidence="2">
    <location>
        <begin position="106"/>
        <end position="183"/>
    </location>
</feature>
<feature type="transmembrane region" description="Helical" evidence="1">
    <location>
        <begin position="12"/>
        <end position="36"/>
    </location>
</feature>
<dbReference type="SUPFAM" id="SSF143430">
    <property type="entry name" value="TTP0101/SSO1404-like"/>
    <property type="match status" value="1"/>
</dbReference>
<protein>
    <recommendedName>
        <fullName evidence="2">Transcriptional repressor PaaX-like central Cas2-like domain-containing protein</fullName>
    </recommendedName>
</protein>
<proteinExistence type="predicted"/>
<accession>A0A1G2JNG9</accession>
<dbReference type="AlphaFoldDB" id="A0A1G2JNG9"/>
<dbReference type="Gene3D" id="3.30.70.2650">
    <property type="match status" value="1"/>
</dbReference>
<dbReference type="PANTHER" id="PTHR30319">
    <property type="entry name" value="PHENYLACETIC ACID REGULATOR-RELATED TRANSCRIPTIONAL REPRESSOR"/>
    <property type="match status" value="1"/>
</dbReference>
<dbReference type="PANTHER" id="PTHR30319:SF1">
    <property type="entry name" value="TRANSCRIPTIONAL REPRESSOR PAAX"/>
    <property type="match status" value="1"/>
</dbReference>
<sequence>MQRRYGEVTKDVLLLMAVAGIITVTVVLSPNLLYNIAKEIIKIKKKDWKYKNADPKRLSRSLAGLNKNKIIILKENNGKFIVELTERGKKIVKEMQYENMRIEKPNKWDKKWRIIIFDIPEGQRRIARDALRDKLKKLGFYLIQKSVWVYPYPCEKEIQLLCEMFEINPYVNIITAEKIYNDDTVRKYFGLS</sequence>
<dbReference type="InterPro" id="IPR048846">
    <property type="entry name" value="PaaX-like_central"/>
</dbReference>
<keyword evidence="1" id="KW-0812">Transmembrane</keyword>
<dbReference type="EMBL" id="MHPU01000034">
    <property type="protein sequence ID" value="OGZ87991.1"/>
    <property type="molecule type" value="Genomic_DNA"/>
</dbReference>
<organism evidence="3 4">
    <name type="scientific">Candidatus Staskawiczbacteria bacterium RIFOXYD1_FULL_32_13</name>
    <dbReference type="NCBI Taxonomy" id="1802234"/>
    <lineage>
        <taxon>Bacteria</taxon>
        <taxon>Candidatus Staskawicziibacteriota</taxon>
    </lineage>
</organism>
<comment type="caution">
    <text evidence="3">The sequence shown here is derived from an EMBL/GenBank/DDBJ whole genome shotgun (WGS) entry which is preliminary data.</text>
</comment>
<keyword evidence="1" id="KW-1133">Transmembrane helix</keyword>
<dbReference type="GO" id="GO:0006351">
    <property type="term" value="P:DNA-templated transcription"/>
    <property type="evidence" value="ECO:0007669"/>
    <property type="project" value="TreeGrafter"/>
</dbReference>
<name>A0A1G2JNG9_9BACT</name>
<dbReference type="Proteomes" id="UP000178935">
    <property type="component" value="Unassembled WGS sequence"/>
</dbReference>
<evidence type="ECO:0000313" key="3">
    <source>
        <dbReference type="EMBL" id="OGZ87991.1"/>
    </source>
</evidence>
<evidence type="ECO:0000256" key="1">
    <source>
        <dbReference type="SAM" id="Phobius"/>
    </source>
</evidence>
<dbReference type="Pfam" id="PF20803">
    <property type="entry name" value="PaaX_M"/>
    <property type="match status" value="1"/>
</dbReference>
<keyword evidence="1" id="KW-0472">Membrane</keyword>